<name>A0A3S0R4J5_9GAMM</name>
<evidence type="ECO:0000256" key="1">
    <source>
        <dbReference type="SAM" id="MobiDB-lite"/>
    </source>
</evidence>
<accession>A0A3S0R4J5</accession>
<comment type="caution">
    <text evidence="2">The sequence shown here is derived from an EMBL/GenBank/DDBJ whole genome shotgun (WGS) entry which is preliminary data.</text>
</comment>
<feature type="region of interest" description="Disordered" evidence="1">
    <location>
        <begin position="59"/>
        <end position="86"/>
    </location>
</feature>
<organism evidence="2">
    <name type="scientific">Billgrantia gudaonensis</name>
    <dbReference type="NCBI Taxonomy" id="376427"/>
    <lineage>
        <taxon>Bacteria</taxon>
        <taxon>Pseudomonadati</taxon>
        <taxon>Pseudomonadota</taxon>
        <taxon>Gammaproteobacteria</taxon>
        <taxon>Oceanospirillales</taxon>
        <taxon>Halomonadaceae</taxon>
        <taxon>Billgrantia</taxon>
    </lineage>
</organism>
<gene>
    <name evidence="2" type="ORF">DSL92_08440</name>
</gene>
<reference evidence="2" key="1">
    <citation type="submission" date="2018-12" db="EMBL/GenBank/DDBJ databases">
        <authorList>
            <person name="Jadhav K."/>
            <person name="Kushwaha B."/>
            <person name="Jadhav I."/>
        </authorList>
    </citation>
    <scope>NUCLEOTIDE SEQUENCE [LARGE SCALE GENOMIC DNA]</scope>
    <source>
        <strain evidence="2">SBS 10</strain>
    </source>
</reference>
<protein>
    <submittedName>
        <fullName evidence="2">Uncharacterized protein</fullName>
    </submittedName>
</protein>
<dbReference type="EMBL" id="RXHI01000027">
    <property type="protein sequence ID" value="RUA22011.1"/>
    <property type="molecule type" value="Genomic_DNA"/>
</dbReference>
<dbReference type="AlphaFoldDB" id="A0A3S0R4J5"/>
<feature type="compositionally biased region" description="Low complexity" evidence="1">
    <location>
        <begin position="70"/>
        <end position="86"/>
    </location>
</feature>
<proteinExistence type="predicted"/>
<evidence type="ECO:0000313" key="2">
    <source>
        <dbReference type="EMBL" id="RUA22011.1"/>
    </source>
</evidence>
<sequence length="86" mass="9323">MRFRYTHSLSTARPTVSRSIAVHASCTVAAAHRAAGDDDRLIEAVRVLYAEAQALGDEIMWSSPPPPASRPANRRSLSLPPRSLSP</sequence>